<dbReference type="RefSeq" id="WP_188878543.1">
    <property type="nucleotide sequence ID" value="NZ_BMOQ01000005.1"/>
</dbReference>
<protein>
    <submittedName>
        <fullName evidence="1">Uncharacterized protein</fullName>
    </submittedName>
</protein>
<sequence>MPSKKANQYGTLAERKACERYRLRREGVHTSWRDAVQDDGTPVEIKATDASRDYPRFKVFEEYHDRLAAAGGKYVFVLYRRRGRGLTVLRMQMLPATQIPVSTWYTNGGHRDSKETKIRPGDVF</sequence>
<keyword evidence="2" id="KW-1185">Reference proteome</keyword>
<name>A0A830GCD0_9EURY</name>
<reference evidence="1 2" key="1">
    <citation type="journal article" date="2019" name="Int. J. Syst. Evol. Microbiol.">
        <title>The Global Catalogue of Microorganisms (GCM) 10K type strain sequencing project: providing services to taxonomists for standard genome sequencing and annotation.</title>
        <authorList>
            <consortium name="The Broad Institute Genomics Platform"/>
            <consortium name="The Broad Institute Genome Sequencing Center for Infectious Disease"/>
            <person name="Wu L."/>
            <person name="Ma J."/>
        </authorList>
    </citation>
    <scope>NUCLEOTIDE SEQUENCE [LARGE SCALE GENOMIC DNA]</scope>
    <source>
        <strain evidence="1 2">JCM 16331</strain>
    </source>
</reference>
<gene>
    <name evidence="1" type="ORF">GCM10009021_18430</name>
</gene>
<dbReference type="EMBL" id="BMOQ01000005">
    <property type="protein sequence ID" value="GGN17861.1"/>
    <property type="molecule type" value="Genomic_DNA"/>
</dbReference>
<dbReference type="InterPro" id="IPR058715">
    <property type="entry name" value="PDDEXK_nuclease-rel"/>
</dbReference>
<proteinExistence type="predicted"/>
<evidence type="ECO:0000313" key="2">
    <source>
        <dbReference type="Proteomes" id="UP000608850"/>
    </source>
</evidence>
<organism evidence="1 2">
    <name type="scientific">Halarchaeum nitratireducens</name>
    <dbReference type="NCBI Taxonomy" id="489913"/>
    <lineage>
        <taxon>Archaea</taxon>
        <taxon>Methanobacteriati</taxon>
        <taxon>Methanobacteriota</taxon>
        <taxon>Stenosarchaea group</taxon>
        <taxon>Halobacteria</taxon>
        <taxon>Halobacteriales</taxon>
        <taxon>Halobacteriaceae</taxon>
    </lineage>
</organism>
<evidence type="ECO:0000313" key="1">
    <source>
        <dbReference type="EMBL" id="GGN17861.1"/>
    </source>
</evidence>
<dbReference type="OrthoDB" id="189742at2157"/>
<accession>A0A830GCD0</accession>
<dbReference type="AlphaFoldDB" id="A0A830GCD0"/>
<dbReference type="Proteomes" id="UP000608850">
    <property type="component" value="Unassembled WGS sequence"/>
</dbReference>
<comment type="caution">
    <text evidence="1">The sequence shown here is derived from an EMBL/GenBank/DDBJ whole genome shotgun (WGS) entry which is preliminary data.</text>
</comment>
<dbReference type="Pfam" id="PF25941">
    <property type="entry name" value="PDDEXK_16"/>
    <property type="match status" value="1"/>
</dbReference>